<dbReference type="InterPro" id="IPR018247">
    <property type="entry name" value="EF_Hand_1_Ca_BS"/>
</dbReference>
<dbReference type="EMBL" id="HACG01021580">
    <property type="protein sequence ID" value="CEK68445.1"/>
    <property type="molecule type" value="Transcribed_RNA"/>
</dbReference>
<dbReference type="AlphaFoldDB" id="A0A0B6ZL60"/>
<evidence type="ECO:0000259" key="3">
    <source>
        <dbReference type="PROSITE" id="PS50222"/>
    </source>
</evidence>
<reference evidence="4" key="1">
    <citation type="submission" date="2014-12" db="EMBL/GenBank/DDBJ databases">
        <title>Insight into the proteome of Arion vulgaris.</title>
        <authorList>
            <person name="Aradska J."/>
            <person name="Bulat T."/>
            <person name="Smidak R."/>
            <person name="Sarate P."/>
            <person name="Gangsoo J."/>
            <person name="Sialana F."/>
            <person name="Bilban M."/>
            <person name="Lubec G."/>
        </authorList>
    </citation>
    <scope>NUCLEOTIDE SEQUENCE</scope>
    <source>
        <tissue evidence="4">Skin</tissue>
    </source>
</reference>
<feature type="non-terminal residue" evidence="4">
    <location>
        <position position="1"/>
    </location>
</feature>
<dbReference type="Gene3D" id="1.10.238.10">
    <property type="entry name" value="EF-hand"/>
    <property type="match status" value="1"/>
</dbReference>
<feature type="signal peptide" evidence="2">
    <location>
        <begin position="1"/>
        <end position="23"/>
    </location>
</feature>
<dbReference type="PROSITE" id="PS50222">
    <property type="entry name" value="EF_HAND_2"/>
    <property type="match status" value="1"/>
</dbReference>
<name>A0A0B6ZL60_9EUPU</name>
<dbReference type="GO" id="GO:0005509">
    <property type="term" value="F:calcium ion binding"/>
    <property type="evidence" value="ECO:0007669"/>
    <property type="project" value="InterPro"/>
</dbReference>
<gene>
    <name evidence="4" type="primary">ORF66362</name>
</gene>
<accession>A0A0B6ZL60</accession>
<keyword evidence="1" id="KW-0106">Calcium</keyword>
<dbReference type="SUPFAM" id="SSF47473">
    <property type="entry name" value="EF-hand"/>
    <property type="match status" value="1"/>
</dbReference>
<dbReference type="PROSITE" id="PS00018">
    <property type="entry name" value="EF_HAND_1"/>
    <property type="match status" value="1"/>
</dbReference>
<evidence type="ECO:0000313" key="4">
    <source>
        <dbReference type="EMBL" id="CEK68445.1"/>
    </source>
</evidence>
<dbReference type="InterPro" id="IPR011992">
    <property type="entry name" value="EF-hand-dom_pair"/>
</dbReference>
<dbReference type="Pfam" id="PF13202">
    <property type="entry name" value="EF-hand_5"/>
    <property type="match status" value="1"/>
</dbReference>
<proteinExistence type="predicted"/>
<evidence type="ECO:0000256" key="1">
    <source>
        <dbReference type="ARBA" id="ARBA00022837"/>
    </source>
</evidence>
<feature type="domain" description="EF-hand" evidence="3">
    <location>
        <begin position="46"/>
        <end position="81"/>
    </location>
</feature>
<dbReference type="InterPro" id="IPR002048">
    <property type="entry name" value="EF_hand_dom"/>
</dbReference>
<sequence>TDRDCNMILYAFLIVFSALTVSAVKIEELVDDFLLGPVDENKDRKVSHEEANKYFNDMDANKDGKITLDEFTPKVKDIGRQFEGHVKTVFEIFTAVNKNEINVEDIIAIAEAY</sequence>
<organism evidence="4">
    <name type="scientific">Arion vulgaris</name>
    <dbReference type="NCBI Taxonomy" id="1028688"/>
    <lineage>
        <taxon>Eukaryota</taxon>
        <taxon>Metazoa</taxon>
        <taxon>Spiralia</taxon>
        <taxon>Lophotrochozoa</taxon>
        <taxon>Mollusca</taxon>
        <taxon>Gastropoda</taxon>
        <taxon>Heterobranchia</taxon>
        <taxon>Euthyneura</taxon>
        <taxon>Panpulmonata</taxon>
        <taxon>Eupulmonata</taxon>
        <taxon>Stylommatophora</taxon>
        <taxon>Helicina</taxon>
        <taxon>Arionoidea</taxon>
        <taxon>Arionidae</taxon>
        <taxon>Arion</taxon>
    </lineage>
</organism>
<keyword evidence="2" id="KW-0732">Signal</keyword>
<feature type="chain" id="PRO_5002123823" description="EF-hand domain-containing protein" evidence="2">
    <location>
        <begin position="24"/>
        <end position="113"/>
    </location>
</feature>
<protein>
    <recommendedName>
        <fullName evidence="3">EF-hand domain-containing protein</fullName>
    </recommendedName>
</protein>
<evidence type="ECO:0000256" key="2">
    <source>
        <dbReference type="SAM" id="SignalP"/>
    </source>
</evidence>